<accession>A0A1M4EGE8</accession>
<evidence type="ECO:0000313" key="1">
    <source>
        <dbReference type="EMBL" id="SBO97623.1"/>
    </source>
</evidence>
<dbReference type="AlphaFoldDB" id="A0A1M4EGE8"/>
<organism evidence="1">
    <name type="scientific">Nonomuraea gerenzanensis</name>
    <dbReference type="NCBI Taxonomy" id="93944"/>
    <lineage>
        <taxon>Bacteria</taxon>
        <taxon>Bacillati</taxon>
        <taxon>Actinomycetota</taxon>
        <taxon>Actinomycetes</taxon>
        <taxon>Streptosporangiales</taxon>
        <taxon>Streptosporangiaceae</taxon>
        <taxon>Nonomuraea</taxon>
    </lineage>
</organism>
<gene>
    <name evidence="1" type="ORF">BN4615_P7139</name>
</gene>
<name>A0A1M4EGE8_9ACTN</name>
<dbReference type="EMBL" id="LT559118">
    <property type="protein sequence ID" value="SBO97623.1"/>
    <property type="molecule type" value="Genomic_DNA"/>
</dbReference>
<sequence length="127" mass="14122">MRRRVLAFSGVLALAGALVAAVVAVRDGGERRFLGSAAEIEVYARGVAEGDRLGPRSVGGMEFEEIRRERGVVVFQQGEREHSPYGYAWSPHGDPARLLADVEWSADHLDHRFEHLQGAFYSWRGSR</sequence>
<proteinExistence type="predicted"/>
<protein>
    <submittedName>
        <fullName evidence="1">Uncharacterized protein</fullName>
    </submittedName>
</protein>
<reference evidence="1" key="1">
    <citation type="submission" date="2016-04" db="EMBL/GenBank/DDBJ databases">
        <authorList>
            <person name="Evans L.H."/>
            <person name="Alamgir A."/>
            <person name="Owens N."/>
            <person name="Weber N.D."/>
            <person name="Virtaneva K."/>
            <person name="Barbian K."/>
            <person name="Babar A."/>
            <person name="Rosenke K."/>
        </authorList>
    </citation>
    <scope>NUCLEOTIDE SEQUENCE</scope>
    <source>
        <strain evidence="1">Nono1</strain>
    </source>
</reference>